<dbReference type="RefSeq" id="WP_243409271.1">
    <property type="nucleotide sequence ID" value="NZ_ONZI01000005.1"/>
</dbReference>
<organism evidence="1 2">
    <name type="scientific">Kushneria phyllosphaerae</name>
    <dbReference type="NCBI Taxonomy" id="2100822"/>
    <lineage>
        <taxon>Bacteria</taxon>
        <taxon>Pseudomonadati</taxon>
        <taxon>Pseudomonadota</taxon>
        <taxon>Gammaproteobacteria</taxon>
        <taxon>Oceanospirillales</taxon>
        <taxon>Halomonadaceae</taxon>
        <taxon>Kushneria</taxon>
    </lineage>
</organism>
<dbReference type="Proteomes" id="UP000244934">
    <property type="component" value="Unassembled WGS sequence"/>
</dbReference>
<evidence type="ECO:0000313" key="2">
    <source>
        <dbReference type="Proteomes" id="UP000244934"/>
    </source>
</evidence>
<dbReference type="InterPro" id="IPR023381">
    <property type="entry name" value="YP001051499.1-like_dom_sf"/>
</dbReference>
<gene>
    <name evidence="1" type="ORF">KSP9073_03262</name>
</gene>
<proteinExistence type="predicted"/>
<dbReference type="EMBL" id="ONZI01000005">
    <property type="protein sequence ID" value="SPJ35207.1"/>
    <property type="molecule type" value="Genomic_DNA"/>
</dbReference>
<name>A0A2R8CQN6_9GAMM</name>
<dbReference type="Pfam" id="PF04222">
    <property type="entry name" value="DUF416"/>
    <property type="match status" value="1"/>
</dbReference>
<keyword evidence="2" id="KW-1185">Reference proteome</keyword>
<evidence type="ECO:0008006" key="3">
    <source>
        <dbReference type="Google" id="ProtNLM"/>
    </source>
</evidence>
<evidence type="ECO:0000313" key="1">
    <source>
        <dbReference type="EMBL" id="SPJ35207.1"/>
    </source>
</evidence>
<accession>A0A2R8CQN6</accession>
<dbReference type="Gene3D" id="1.20.1590.10">
    <property type="entry name" value="YP_001051499.1 domain like"/>
    <property type="match status" value="1"/>
</dbReference>
<sequence>MPTMIAAGFEKRLRALSPRQALAFMATLSERLMPNYRLYAEIGEAGDTHGVTSLLALVWESLGVRDARIDFERQGEKLVACEPPEEDDSFGARIARDLTLALSACVDVLSGPAGEAPVDVSRLSIGGIERFIEMSAGDDIHDDVEREALIEGHELMSDERSFQLVVLETVETQTLDREGLRELKALGKNEGFSNLGLTADEAGD</sequence>
<dbReference type="AlphaFoldDB" id="A0A2R8CQN6"/>
<dbReference type="InterPro" id="IPR007338">
    <property type="entry name" value="DUF416"/>
</dbReference>
<protein>
    <recommendedName>
        <fullName evidence="3">DUF416 domain-containing protein</fullName>
    </recommendedName>
</protein>
<reference evidence="2" key="1">
    <citation type="submission" date="2018-03" db="EMBL/GenBank/DDBJ databases">
        <authorList>
            <person name="Navarro De La Torre S."/>
        </authorList>
    </citation>
    <scope>NUCLEOTIDE SEQUENCE [LARGE SCALE GENOMIC DNA]</scope>
    <source>
        <strain evidence="2">EAod3</strain>
    </source>
</reference>